<dbReference type="PANTHER" id="PTHR23168">
    <property type="entry name" value="MITOTIC SPINDLE ASSEMBLY CHECKPOINT PROTEIN MAD1 MITOTIC ARREST DEFICIENT-LIKE PROTEIN 1"/>
    <property type="match status" value="1"/>
</dbReference>
<dbReference type="GO" id="GO:0051315">
    <property type="term" value="P:attachment of mitotic spindle microtubules to kinetochore"/>
    <property type="evidence" value="ECO:0007669"/>
    <property type="project" value="TreeGrafter"/>
</dbReference>
<keyword evidence="11" id="KW-1185">Reference proteome</keyword>
<evidence type="ECO:0000313" key="11">
    <source>
        <dbReference type="Proteomes" id="UP000886523"/>
    </source>
</evidence>
<dbReference type="AlphaFoldDB" id="A0A9P6B9Y9"/>
<keyword evidence="7" id="KW-0131">Cell cycle</keyword>
<evidence type="ECO:0000313" key="10">
    <source>
        <dbReference type="EMBL" id="KAF9519615.1"/>
    </source>
</evidence>
<keyword evidence="4" id="KW-0132">Cell division</keyword>
<dbReference type="GO" id="GO:0051301">
    <property type="term" value="P:cell division"/>
    <property type="evidence" value="ECO:0007669"/>
    <property type="project" value="UniProtKB-KW"/>
</dbReference>
<keyword evidence="6" id="KW-0539">Nucleus</keyword>
<evidence type="ECO:0000256" key="4">
    <source>
        <dbReference type="ARBA" id="ARBA00022618"/>
    </source>
</evidence>
<evidence type="ECO:0000256" key="2">
    <source>
        <dbReference type="ARBA" id="ARBA00008029"/>
    </source>
</evidence>
<feature type="region of interest" description="Disordered" evidence="9">
    <location>
        <begin position="420"/>
        <end position="464"/>
    </location>
</feature>
<feature type="coiled-coil region" evidence="8">
    <location>
        <begin position="42"/>
        <end position="90"/>
    </location>
</feature>
<dbReference type="PANTHER" id="PTHR23168:SF0">
    <property type="entry name" value="MITOTIC SPINDLE ASSEMBLY CHECKPOINT PROTEIN MAD1"/>
    <property type="match status" value="1"/>
</dbReference>
<dbReference type="Proteomes" id="UP000886523">
    <property type="component" value="Unassembled WGS sequence"/>
</dbReference>
<dbReference type="EMBL" id="MU128916">
    <property type="protein sequence ID" value="KAF9519615.1"/>
    <property type="molecule type" value="Genomic_DNA"/>
</dbReference>
<sequence>MPFPSTQVAKRGALEAQLEQDPELSTTRRAEKTQAFEARMQKSGLERRLLAAEETQRELERALAESKATIQRLESDRRWLAEREQQERQERERLDTRTLRSSLLSLQATFGDLQDEYATLKRTSASSIATQASNIASLQRRVDMLEQDLSQTQSVAQERAQKINTLKEQLDDLEVAQDNKSVNLADEQWKIVRDELQRQTDQLRTSQTLNARLTSEVEKYRSRNQNIEILREEKRDLERKLSHLEGLKDRSAKLEGELEAARMEREGWVAFLKDPSGEPTSSTPTAVTRTLMDLRLANATLSEERGSLKGLLQYRTQQLAETERRLTDVEAQCAGLKELVEKANERTVRRQHKIKLLEMEQASSNALLATFTAEEAIFQEAGTYDAQKVARIHDLEQILAEYKATNEELRRLVEQAADRQDDESRYRYRTKGNTPDLERMSAEEHQARQQLEQEHSQLKSKLQDQERSLEALNQQLWEAGVSITLGQTLPEILQQELNRLKAENLALVRRLHDIETGRGISDDEGLVPRESWDNLNSEKAELLDTVAQKELRLLRLKQVFNAKAGEFREAVSSILGYRLAFQSTRVRLTSMFDVTASMVFDSISKAESKGQADVGTMKLISLGDGEAGPPNMRELVQFWVHERNSIPCFLAALTLECYERMMRAQTGNQTFDSSSMDLDTTSR</sequence>
<protein>
    <recommendedName>
        <fullName evidence="3">Spindle assembly checkpoint component MAD1</fullName>
    </recommendedName>
</protein>
<dbReference type="GO" id="GO:0072686">
    <property type="term" value="C:mitotic spindle"/>
    <property type="evidence" value="ECO:0007669"/>
    <property type="project" value="TreeGrafter"/>
</dbReference>
<evidence type="ECO:0000256" key="3">
    <source>
        <dbReference type="ARBA" id="ARBA00022019"/>
    </source>
</evidence>
<feature type="compositionally biased region" description="Basic and acidic residues" evidence="9">
    <location>
        <begin position="436"/>
        <end position="464"/>
    </location>
</feature>
<evidence type="ECO:0000256" key="9">
    <source>
        <dbReference type="SAM" id="MobiDB-lite"/>
    </source>
</evidence>
<evidence type="ECO:0000256" key="5">
    <source>
        <dbReference type="ARBA" id="ARBA00022776"/>
    </source>
</evidence>
<evidence type="ECO:0000256" key="8">
    <source>
        <dbReference type="SAM" id="Coils"/>
    </source>
</evidence>
<dbReference type="OrthoDB" id="331602at2759"/>
<comment type="similarity">
    <text evidence="2">Belongs to the MAD1 family.</text>
</comment>
<feature type="coiled-coil region" evidence="8">
    <location>
        <begin position="128"/>
        <end position="183"/>
    </location>
</feature>
<reference evidence="10" key="1">
    <citation type="journal article" date="2020" name="Nat. Commun.">
        <title>Large-scale genome sequencing of mycorrhizal fungi provides insights into the early evolution of symbiotic traits.</title>
        <authorList>
            <person name="Miyauchi S."/>
            <person name="Kiss E."/>
            <person name="Kuo A."/>
            <person name="Drula E."/>
            <person name="Kohler A."/>
            <person name="Sanchez-Garcia M."/>
            <person name="Morin E."/>
            <person name="Andreopoulos B."/>
            <person name="Barry K.W."/>
            <person name="Bonito G."/>
            <person name="Buee M."/>
            <person name="Carver A."/>
            <person name="Chen C."/>
            <person name="Cichocki N."/>
            <person name="Clum A."/>
            <person name="Culley D."/>
            <person name="Crous P.W."/>
            <person name="Fauchery L."/>
            <person name="Girlanda M."/>
            <person name="Hayes R.D."/>
            <person name="Keri Z."/>
            <person name="LaButti K."/>
            <person name="Lipzen A."/>
            <person name="Lombard V."/>
            <person name="Magnuson J."/>
            <person name="Maillard F."/>
            <person name="Murat C."/>
            <person name="Nolan M."/>
            <person name="Ohm R.A."/>
            <person name="Pangilinan J."/>
            <person name="Pereira M.F."/>
            <person name="Perotto S."/>
            <person name="Peter M."/>
            <person name="Pfister S."/>
            <person name="Riley R."/>
            <person name="Sitrit Y."/>
            <person name="Stielow J.B."/>
            <person name="Szollosi G."/>
            <person name="Zifcakova L."/>
            <person name="Stursova M."/>
            <person name="Spatafora J.W."/>
            <person name="Tedersoo L."/>
            <person name="Vaario L.M."/>
            <person name="Yamada A."/>
            <person name="Yan M."/>
            <person name="Wang P."/>
            <person name="Xu J."/>
            <person name="Bruns T."/>
            <person name="Baldrian P."/>
            <person name="Vilgalys R."/>
            <person name="Dunand C."/>
            <person name="Henrissat B."/>
            <person name="Grigoriev I.V."/>
            <person name="Hibbett D."/>
            <person name="Nagy L.G."/>
            <person name="Martin F.M."/>
        </authorList>
    </citation>
    <scope>NUCLEOTIDE SEQUENCE</scope>
    <source>
        <strain evidence="10">UP504</strain>
    </source>
</reference>
<evidence type="ECO:0000256" key="7">
    <source>
        <dbReference type="ARBA" id="ARBA00023306"/>
    </source>
</evidence>
<comment type="subcellular location">
    <subcellularLocation>
        <location evidence="1">Nucleus</location>
    </subcellularLocation>
</comment>
<dbReference type="InterPro" id="IPR008672">
    <property type="entry name" value="Mad1"/>
</dbReference>
<name>A0A9P6B9Y9_9AGAM</name>
<feature type="coiled-coil region" evidence="8">
    <location>
        <begin position="319"/>
        <end position="346"/>
    </location>
</feature>
<dbReference type="Pfam" id="PF05557">
    <property type="entry name" value="MAD"/>
    <property type="match status" value="1"/>
</dbReference>
<feature type="region of interest" description="Disordered" evidence="9">
    <location>
        <begin position="1"/>
        <end position="29"/>
    </location>
</feature>
<gene>
    <name evidence="10" type="ORF">BS47DRAFT_1336703</name>
</gene>
<dbReference type="Gene3D" id="1.20.5.170">
    <property type="match status" value="1"/>
</dbReference>
<dbReference type="GO" id="GO:0007094">
    <property type="term" value="P:mitotic spindle assembly checkpoint signaling"/>
    <property type="evidence" value="ECO:0007669"/>
    <property type="project" value="InterPro"/>
</dbReference>
<evidence type="ECO:0000256" key="6">
    <source>
        <dbReference type="ARBA" id="ARBA00023242"/>
    </source>
</evidence>
<dbReference type="Gene3D" id="3.30.457.60">
    <property type="match status" value="1"/>
</dbReference>
<accession>A0A9P6B9Y9</accession>
<keyword evidence="5" id="KW-0498">Mitosis</keyword>
<evidence type="ECO:0000256" key="1">
    <source>
        <dbReference type="ARBA" id="ARBA00004123"/>
    </source>
</evidence>
<comment type="caution">
    <text evidence="10">The sequence shown here is derived from an EMBL/GenBank/DDBJ whole genome shotgun (WGS) entry which is preliminary data.</text>
</comment>
<proteinExistence type="inferred from homology"/>
<keyword evidence="8" id="KW-0175">Coiled coil</keyword>
<dbReference type="GO" id="GO:0005635">
    <property type="term" value="C:nuclear envelope"/>
    <property type="evidence" value="ECO:0007669"/>
    <property type="project" value="TreeGrafter"/>
</dbReference>
<feature type="coiled-coil region" evidence="8">
    <location>
        <begin position="210"/>
        <end position="264"/>
    </location>
</feature>
<dbReference type="GO" id="GO:0000776">
    <property type="term" value="C:kinetochore"/>
    <property type="evidence" value="ECO:0007669"/>
    <property type="project" value="TreeGrafter"/>
</dbReference>
<organism evidence="10 11">
    <name type="scientific">Hydnum rufescens UP504</name>
    <dbReference type="NCBI Taxonomy" id="1448309"/>
    <lineage>
        <taxon>Eukaryota</taxon>
        <taxon>Fungi</taxon>
        <taxon>Dikarya</taxon>
        <taxon>Basidiomycota</taxon>
        <taxon>Agaricomycotina</taxon>
        <taxon>Agaricomycetes</taxon>
        <taxon>Cantharellales</taxon>
        <taxon>Hydnaceae</taxon>
        <taxon>Hydnum</taxon>
    </lineage>
</organism>